<evidence type="ECO:0000256" key="9">
    <source>
        <dbReference type="ARBA" id="ARBA00022842"/>
    </source>
</evidence>
<dbReference type="GO" id="GO:1902000">
    <property type="term" value="P:homogentisate catabolic process"/>
    <property type="evidence" value="ECO:0007669"/>
    <property type="project" value="TreeGrafter"/>
</dbReference>
<feature type="binding site" evidence="14">
    <location>
        <position position="123"/>
    </location>
    <ligand>
        <name>Ca(2+)</name>
        <dbReference type="ChEBI" id="CHEBI:29108"/>
    </ligand>
</feature>
<keyword evidence="11 15" id="KW-0585">Phenylalanine catabolism</keyword>
<feature type="binding site" evidence="14">
    <location>
        <position position="251"/>
    </location>
    <ligand>
        <name>Mg(2+)</name>
        <dbReference type="ChEBI" id="CHEBI:18420"/>
    </ligand>
</feature>
<evidence type="ECO:0000256" key="2">
    <source>
        <dbReference type="ARBA" id="ARBA00004782"/>
    </source>
</evidence>
<dbReference type="Gene3D" id="3.90.850.10">
    <property type="entry name" value="Fumarylacetoacetase-like, C-terminal domain"/>
    <property type="match status" value="1"/>
</dbReference>
<evidence type="ECO:0000256" key="11">
    <source>
        <dbReference type="ARBA" id="ARBA00023232"/>
    </source>
</evidence>
<dbReference type="GO" id="GO:0046872">
    <property type="term" value="F:metal ion binding"/>
    <property type="evidence" value="ECO:0007669"/>
    <property type="project" value="UniProtKB-UniRule"/>
</dbReference>
<dbReference type="GO" id="GO:0006572">
    <property type="term" value="P:L-tyrosine catabolic process"/>
    <property type="evidence" value="ECO:0007669"/>
    <property type="project" value="UniProtKB-UniRule"/>
</dbReference>
<keyword evidence="10 15" id="KW-0828">Tyrosine catabolism</keyword>
<dbReference type="Gene3D" id="2.30.30.230">
    <property type="entry name" value="Fumarylacetoacetase, N-terminal domain"/>
    <property type="match status" value="1"/>
</dbReference>
<dbReference type="InterPro" id="IPR011234">
    <property type="entry name" value="Fumarylacetoacetase-like_C"/>
</dbReference>
<dbReference type="CTD" id="45577"/>
<dbReference type="NCBIfam" id="TIGR01266">
    <property type="entry name" value="fum_ac_acetase"/>
    <property type="match status" value="1"/>
</dbReference>
<sequence length="417" mass="46327">MSQSFVPVPAGSDFPLENLPYAVFSTDNNKVHRLCVAIGEHVLDLKAVSQLYPPQVQKSLQAETLNELMGLDFEAWDVVRTQTQKLLAQGSELDQNVDLKAVSIVPQSEIKLHLPAQIGDYTDFYSSIHHATNVGIMFRGPDNALMPNWRHLPVGYHGRASSVVVSGTPIRRPLGQTLPEGAEKPVFGACRLLDFELEMAFFIGGKGNQLGEPIRVDEAWKNVFGFTLMNDWSARDIQKWEYVPLGPFTAKNMGTTISPWVVPTAALKPFLLDNFPQDPEVLPYLRQNIPFNFDINLEVSLKPSDQNESLISKSNFKHLYWTPLQQIAHHTVTGCNLRPGDLMASGTISGETPDSYGSLLELCWKGTKTVELPGGKTRKFLQDFDEVIIRGHCEKNGLRIGFGECVGQVLPAFSVPQ</sequence>
<evidence type="ECO:0000256" key="5">
    <source>
        <dbReference type="ARBA" id="ARBA00014741"/>
    </source>
</evidence>
<evidence type="ECO:0000259" key="17">
    <source>
        <dbReference type="Pfam" id="PF09298"/>
    </source>
</evidence>
<feature type="binding site" evidence="13">
    <location>
        <position position="242"/>
    </location>
    <ligand>
        <name>substrate</name>
    </ligand>
</feature>
<dbReference type="UniPathway" id="UPA00139">
    <property type="reaction ID" value="UER00341"/>
</dbReference>
<evidence type="ECO:0000313" key="20">
    <source>
        <dbReference type="RefSeq" id="XP_016978778.1"/>
    </source>
</evidence>
<evidence type="ECO:0000259" key="16">
    <source>
        <dbReference type="Pfam" id="PF01557"/>
    </source>
</evidence>
<comment type="cofactor">
    <cofactor evidence="15">
        <name>Mg(2+)</name>
        <dbReference type="ChEBI" id="CHEBI:18420"/>
    </cofactor>
    <cofactor evidence="15">
        <name>Ca(2+)</name>
        <dbReference type="ChEBI" id="CHEBI:29108"/>
    </cofactor>
</comment>
<evidence type="ECO:0000313" key="18">
    <source>
        <dbReference type="EnsemblMetazoa" id="XP_016978778.1"/>
    </source>
</evidence>
<dbReference type="SUPFAM" id="SSF63433">
    <property type="entry name" value="Fumarylacetoacetate hydrolase, FAH, N-terminal domain"/>
    <property type="match status" value="1"/>
</dbReference>
<keyword evidence="6 14" id="KW-0479">Metal-binding</keyword>
<dbReference type="EnsemblMetazoa" id="XM_017123289.2">
    <property type="protein sequence ID" value="XP_016978778.1"/>
    <property type="gene ID" value="LOC108044312"/>
</dbReference>
<dbReference type="PANTHER" id="PTHR43069:SF2">
    <property type="entry name" value="FUMARYLACETOACETASE"/>
    <property type="match status" value="1"/>
</dbReference>
<evidence type="ECO:0000256" key="10">
    <source>
        <dbReference type="ARBA" id="ARBA00022878"/>
    </source>
</evidence>
<reference evidence="18" key="3">
    <citation type="submission" date="2025-05" db="UniProtKB">
        <authorList>
            <consortium name="EnsemblMetazoa"/>
        </authorList>
    </citation>
    <scope>IDENTIFICATION</scope>
</reference>
<comment type="catalytic activity">
    <reaction evidence="1 15">
        <text>4-fumarylacetoacetate + H2O = acetoacetate + fumarate + H(+)</text>
        <dbReference type="Rhea" id="RHEA:10244"/>
        <dbReference type="ChEBI" id="CHEBI:13705"/>
        <dbReference type="ChEBI" id="CHEBI:15377"/>
        <dbReference type="ChEBI" id="CHEBI:15378"/>
        <dbReference type="ChEBI" id="CHEBI:18034"/>
        <dbReference type="ChEBI" id="CHEBI:29806"/>
        <dbReference type="EC" id="3.7.1.2"/>
    </reaction>
</comment>
<dbReference type="FunFam" id="3.90.850.10:FF:000004">
    <property type="entry name" value="Fumarylacetoacetase"/>
    <property type="match status" value="1"/>
</dbReference>
<evidence type="ECO:0000256" key="6">
    <source>
        <dbReference type="ARBA" id="ARBA00022723"/>
    </source>
</evidence>
<keyword evidence="19" id="KW-1185">Reference proteome</keyword>
<dbReference type="GO" id="GO:0006559">
    <property type="term" value="P:L-phenylalanine catabolic process"/>
    <property type="evidence" value="ECO:0007669"/>
    <property type="project" value="UniProtKB-UniRule"/>
</dbReference>
<evidence type="ECO:0000256" key="8">
    <source>
        <dbReference type="ARBA" id="ARBA00022837"/>
    </source>
</evidence>
<dbReference type="InterPro" id="IPR005959">
    <property type="entry name" value="Fumarylacetoacetase"/>
</dbReference>
<dbReference type="EC" id="3.7.1.2" evidence="4 15"/>
<name>A0A6P4EUL4_DRORH</name>
<dbReference type="RefSeq" id="XP_016978778.1">
    <property type="nucleotide sequence ID" value="XM_017123289.1"/>
</dbReference>
<feature type="binding site" evidence="14">
    <location>
        <position position="196"/>
    </location>
    <ligand>
        <name>Ca(2+)</name>
        <dbReference type="ChEBI" id="CHEBI:29108"/>
    </ligand>
</feature>
<reference evidence="20" key="2">
    <citation type="submission" date="2025-04" db="UniProtKB">
        <authorList>
            <consortium name="RefSeq"/>
        </authorList>
    </citation>
    <scope>IDENTIFICATION</scope>
</reference>
<dbReference type="InterPro" id="IPR036663">
    <property type="entry name" value="Fumarylacetoacetase_C_sf"/>
</dbReference>
<dbReference type="InterPro" id="IPR015377">
    <property type="entry name" value="Fumarylacetoacetase_N"/>
</dbReference>
<protein>
    <recommendedName>
        <fullName evidence="5 15">Fumarylacetoacetase</fullName>
        <ecNumber evidence="4 15">3.7.1.2</ecNumber>
    </recommendedName>
    <alternativeName>
        <fullName evidence="15">Fumarylacetoacetate hydrolase</fullName>
    </alternativeName>
</protein>
<evidence type="ECO:0000256" key="12">
    <source>
        <dbReference type="PIRSR" id="PIRSR605959-1"/>
    </source>
</evidence>
<feature type="binding site" evidence="13">
    <location>
        <position position="238"/>
    </location>
    <ligand>
        <name>substrate</name>
    </ligand>
</feature>
<feature type="binding site" evidence="14">
    <location>
        <position position="231"/>
    </location>
    <ligand>
        <name>Mg(2+)</name>
        <dbReference type="ChEBI" id="CHEBI:18420"/>
    </ligand>
</feature>
<reference evidence="19" key="1">
    <citation type="journal article" date="2021" name="Elife">
        <title>Highly contiguous assemblies of 101 drosophilid genomes.</title>
        <authorList>
            <person name="Kim B.Y."/>
            <person name="Wang J.R."/>
            <person name="Miller D.E."/>
            <person name="Barmina O."/>
            <person name="Delaney E."/>
            <person name="Thompson A."/>
            <person name="Comeault A.A."/>
            <person name="Peede D."/>
            <person name="D'Agostino E.R."/>
            <person name="Pelaez J."/>
            <person name="Aguilar J.M."/>
            <person name="Haji D."/>
            <person name="Matsunaga T."/>
            <person name="Armstrong E.E."/>
            <person name="Zych M."/>
            <person name="Ogawa Y."/>
            <person name="Stamenkovic-Radak M."/>
            <person name="Jelic M."/>
            <person name="Veselinovic M.S."/>
            <person name="Tanaskovic M."/>
            <person name="Eric P."/>
            <person name="Gao J.J."/>
            <person name="Katoh T.K."/>
            <person name="Toda M.J."/>
            <person name="Watabe H."/>
            <person name="Watada M."/>
            <person name="Davis J.S."/>
            <person name="Moyle L.C."/>
            <person name="Manoli G."/>
            <person name="Bertolini E."/>
            <person name="Kostal V."/>
            <person name="Hawley R.S."/>
            <person name="Takahashi A."/>
            <person name="Jones C.D."/>
            <person name="Price D.K."/>
            <person name="Whiteman N."/>
            <person name="Kopp A."/>
            <person name="Matute D.R."/>
            <person name="Petrov D.A."/>
        </authorList>
    </citation>
    <scope>NUCLEOTIDE SEQUENCE [LARGE SCALE GENOMIC DNA]</scope>
</reference>
<keyword evidence="7 15" id="KW-0378">Hydrolase</keyword>
<dbReference type="SUPFAM" id="SSF56529">
    <property type="entry name" value="FAH"/>
    <property type="match status" value="1"/>
</dbReference>
<dbReference type="GO" id="GO:0004334">
    <property type="term" value="F:fumarylacetoacetase activity"/>
    <property type="evidence" value="ECO:0007669"/>
    <property type="project" value="UniProtKB-UniRule"/>
</dbReference>
<dbReference type="InterPro" id="IPR036462">
    <property type="entry name" value="Fumarylacetoacetase_N_sf"/>
</dbReference>
<feature type="active site" description="Proton acceptor" evidence="12">
    <location>
        <position position="130"/>
    </location>
</feature>
<dbReference type="OrthoDB" id="9971669at2759"/>
<dbReference type="GeneID" id="108044312"/>
<gene>
    <name evidence="20" type="primary">LOC108044312</name>
    <name evidence="18" type="synonym">108044312</name>
</gene>
<evidence type="ECO:0000256" key="3">
    <source>
        <dbReference type="ARBA" id="ARBA00010211"/>
    </source>
</evidence>
<evidence type="ECO:0000256" key="7">
    <source>
        <dbReference type="ARBA" id="ARBA00022801"/>
    </source>
</evidence>
<organism evidence="20">
    <name type="scientific">Drosophila rhopaloa</name>
    <name type="common">Fruit fly</name>
    <dbReference type="NCBI Taxonomy" id="1041015"/>
    <lineage>
        <taxon>Eukaryota</taxon>
        <taxon>Metazoa</taxon>
        <taxon>Ecdysozoa</taxon>
        <taxon>Arthropoda</taxon>
        <taxon>Hexapoda</taxon>
        <taxon>Insecta</taxon>
        <taxon>Pterygota</taxon>
        <taxon>Neoptera</taxon>
        <taxon>Endopterygota</taxon>
        <taxon>Diptera</taxon>
        <taxon>Brachycera</taxon>
        <taxon>Muscomorpha</taxon>
        <taxon>Ephydroidea</taxon>
        <taxon>Drosophilidae</taxon>
        <taxon>Drosophila</taxon>
        <taxon>Sophophora</taxon>
    </lineage>
</organism>
<evidence type="ECO:0000313" key="19">
    <source>
        <dbReference type="Proteomes" id="UP001652680"/>
    </source>
</evidence>
<keyword evidence="8 14" id="KW-0106">Calcium</keyword>
<keyword evidence="9 14" id="KW-0460">Magnesium</keyword>
<evidence type="ECO:0000256" key="13">
    <source>
        <dbReference type="PIRSR" id="PIRSR605959-2"/>
    </source>
</evidence>
<accession>A0A6P4EUL4</accession>
<dbReference type="Pfam" id="PF09298">
    <property type="entry name" value="FAA_hydrolase_N"/>
    <property type="match status" value="1"/>
</dbReference>
<feature type="binding site" evidence="13">
    <location>
        <position position="347"/>
    </location>
    <ligand>
        <name>substrate</name>
    </ligand>
</feature>
<feature type="binding site" evidence="14">
    <location>
        <position position="255"/>
    </location>
    <ligand>
        <name>Mg(2+)</name>
        <dbReference type="ChEBI" id="CHEBI:18420"/>
    </ligand>
</feature>
<evidence type="ECO:0000256" key="15">
    <source>
        <dbReference type="RuleBase" id="RU366008"/>
    </source>
</evidence>
<evidence type="ECO:0000256" key="1">
    <source>
        <dbReference type="ARBA" id="ARBA00000353"/>
    </source>
</evidence>
<proteinExistence type="inferred from homology"/>
<feature type="domain" description="Fumarylacetoacetase-like C-terminal" evidence="16">
    <location>
        <begin position="123"/>
        <end position="409"/>
    </location>
</feature>
<comment type="similarity">
    <text evidence="3 15">Belongs to the FAH family.</text>
</comment>
<dbReference type="FunFam" id="2.30.30.230:FF:000003">
    <property type="entry name" value="Fumarylacetoacetase"/>
    <property type="match status" value="1"/>
</dbReference>
<comment type="pathway">
    <text evidence="2 15">Amino-acid degradation; L-phenylalanine degradation; acetoacetate and fumarate from L-phenylalanine: step 6/6.</text>
</comment>
<dbReference type="Proteomes" id="UP001652680">
    <property type="component" value="Unassembled WGS sequence"/>
</dbReference>
<dbReference type="AlphaFoldDB" id="A0A6P4EUL4"/>
<dbReference type="PANTHER" id="PTHR43069">
    <property type="entry name" value="FUMARYLACETOACETASE"/>
    <property type="match status" value="1"/>
</dbReference>
<evidence type="ECO:0000256" key="4">
    <source>
        <dbReference type="ARBA" id="ARBA00012094"/>
    </source>
</evidence>
<feature type="binding site" evidence="13">
    <location>
        <position position="125"/>
    </location>
    <ligand>
        <name>substrate</name>
    </ligand>
</feature>
<feature type="domain" description="Fumarylacetoacetase N-terminal" evidence="17">
    <location>
        <begin position="17"/>
        <end position="115"/>
    </location>
</feature>
<feature type="binding site" evidence="14">
    <location>
        <position position="198"/>
    </location>
    <ligand>
        <name>Ca(2+)</name>
        <dbReference type="ChEBI" id="CHEBI:29108"/>
    </ligand>
</feature>
<feature type="binding site" evidence="14">
    <location>
        <position position="231"/>
    </location>
    <ligand>
        <name>Ca(2+)</name>
        <dbReference type="ChEBI" id="CHEBI:29108"/>
    </ligand>
</feature>
<evidence type="ECO:0000256" key="14">
    <source>
        <dbReference type="PIRSR" id="PIRSR605959-3"/>
    </source>
</evidence>
<dbReference type="Pfam" id="PF01557">
    <property type="entry name" value="FAA_hydrolase"/>
    <property type="match status" value="1"/>
</dbReference>
<feature type="binding site" evidence="13">
    <location>
        <position position="139"/>
    </location>
    <ligand>
        <name>substrate</name>
    </ligand>
</feature>